<dbReference type="EMBL" id="QMQV01000018">
    <property type="protein sequence ID" value="RLE49910.1"/>
    <property type="molecule type" value="Genomic_DNA"/>
</dbReference>
<proteinExistence type="predicted"/>
<accession>A0A497ET56</accession>
<dbReference type="Proteomes" id="UP000278475">
    <property type="component" value="Unassembled WGS sequence"/>
</dbReference>
<protein>
    <submittedName>
        <fullName evidence="1">Uncharacterized protein</fullName>
    </submittedName>
</protein>
<reference evidence="1 2" key="1">
    <citation type="submission" date="2018-06" db="EMBL/GenBank/DDBJ databases">
        <title>Extensive metabolic versatility and redundancy in microbially diverse, dynamic hydrothermal sediments.</title>
        <authorList>
            <person name="Dombrowski N."/>
            <person name="Teske A."/>
            <person name="Baker B.J."/>
        </authorList>
    </citation>
    <scope>NUCLEOTIDE SEQUENCE [LARGE SCALE GENOMIC DNA]</scope>
    <source>
        <strain evidence="1">B66_G16</strain>
    </source>
</reference>
<evidence type="ECO:0000313" key="1">
    <source>
        <dbReference type="EMBL" id="RLE49910.1"/>
    </source>
</evidence>
<dbReference type="AlphaFoldDB" id="A0A497ET56"/>
<gene>
    <name evidence="1" type="ORF">DRJ31_03160</name>
</gene>
<comment type="caution">
    <text evidence="1">The sequence shown here is derived from an EMBL/GenBank/DDBJ whole genome shotgun (WGS) entry which is preliminary data.</text>
</comment>
<name>A0A497ET56_9CREN</name>
<organism evidence="1 2">
    <name type="scientific">Thermoproteota archaeon</name>
    <dbReference type="NCBI Taxonomy" id="2056631"/>
    <lineage>
        <taxon>Archaea</taxon>
        <taxon>Thermoproteota</taxon>
    </lineage>
</organism>
<sequence>MFLNVDNNIEVLEILEKEFSKSGYKIEILVPNGNGWDALLFIQDTDVESLLKLREKLRKFGVILTSTLLEKGDGGATG</sequence>
<evidence type="ECO:0000313" key="2">
    <source>
        <dbReference type="Proteomes" id="UP000278475"/>
    </source>
</evidence>